<sequence length="113" mass="13527">MNGAQQRIRLCDRCFRQRNRNTEVGDFDAILIIDQNILWFDVPMDDPVFVGQCHSRQNLVHDMDRLLRRNPALNVDVFFQVRAIDEFHHDVLQFIFFIHIIYTHDIGMDQLRS</sequence>
<reference evidence="1" key="1">
    <citation type="submission" date="2019-08" db="EMBL/GenBank/DDBJ databases">
        <authorList>
            <person name="Kucharzyk K."/>
            <person name="Murdoch R.W."/>
            <person name="Higgins S."/>
            <person name="Loffler F."/>
        </authorList>
    </citation>
    <scope>NUCLEOTIDE SEQUENCE</scope>
</reference>
<protein>
    <submittedName>
        <fullName evidence="1">Uncharacterized protein</fullName>
    </submittedName>
</protein>
<dbReference type="AlphaFoldDB" id="A0A644XQV7"/>
<comment type="caution">
    <text evidence="1">The sequence shown here is derived from an EMBL/GenBank/DDBJ whole genome shotgun (WGS) entry which is preliminary data.</text>
</comment>
<organism evidence="1">
    <name type="scientific">bioreactor metagenome</name>
    <dbReference type="NCBI Taxonomy" id="1076179"/>
    <lineage>
        <taxon>unclassified sequences</taxon>
        <taxon>metagenomes</taxon>
        <taxon>ecological metagenomes</taxon>
    </lineage>
</organism>
<evidence type="ECO:0000313" key="1">
    <source>
        <dbReference type="EMBL" id="MPM18287.1"/>
    </source>
</evidence>
<dbReference type="EMBL" id="VSSQ01002954">
    <property type="protein sequence ID" value="MPM18287.1"/>
    <property type="molecule type" value="Genomic_DNA"/>
</dbReference>
<accession>A0A644XQV7</accession>
<name>A0A644XQV7_9ZZZZ</name>
<dbReference type="AntiFam" id="ANF00226">
    <property type="entry name" value="Shadow ORF (opposite pknB)"/>
</dbReference>
<gene>
    <name evidence="1" type="ORF">SDC9_64693</name>
</gene>
<proteinExistence type="predicted"/>